<keyword evidence="1" id="KW-0472">Membrane</keyword>
<gene>
    <name evidence="3" type="ORF">FIBSPDRAFT_700227</name>
</gene>
<evidence type="ECO:0000313" key="4">
    <source>
        <dbReference type="Proteomes" id="UP000076532"/>
    </source>
</evidence>
<dbReference type="AlphaFoldDB" id="A0A166CMJ6"/>
<dbReference type="PANTHER" id="PTHR40465">
    <property type="entry name" value="CHROMOSOME 1, WHOLE GENOME SHOTGUN SEQUENCE"/>
    <property type="match status" value="1"/>
</dbReference>
<feature type="transmembrane region" description="Helical" evidence="1">
    <location>
        <begin position="21"/>
        <end position="40"/>
    </location>
</feature>
<feature type="transmembrane region" description="Helical" evidence="1">
    <location>
        <begin position="130"/>
        <end position="149"/>
    </location>
</feature>
<feature type="transmembrane region" description="Helical" evidence="1">
    <location>
        <begin position="92"/>
        <end position="118"/>
    </location>
</feature>
<proteinExistence type="predicted"/>
<dbReference type="STRING" id="436010.A0A166CMJ6"/>
<reference evidence="3 4" key="1">
    <citation type="journal article" date="2016" name="Mol. Biol. Evol.">
        <title>Comparative Genomics of Early-Diverging Mushroom-Forming Fungi Provides Insights into the Origins of Lignocellulose Decay Capabilities.</title>
        <authorList>
            <person name="Nagy L.G."/>
            <person name="Riley R."/>
            <person name="Tritt A."/>
            <person name="Adam C."/>
            <person name="Daum C."/>
            <person name="Floudas D."/>
            <person name="Sun H."/>
            <person name="Yadav J.S."/>
            <person name="Pangilinan J."/>
            <person name="Larsson K.H."/>
            <person name="Matsuura K."/>
            <person name="Barry K."/>
            <person name="Labutti K."/>
            <person name="Kuo R."/>
            <person name="Ohm R.A."/>
            <person name="Bhattacharya S.S."/>
            <person name="Shirouzu T."/>
            <person name="Yoshinaga Y."/>
            <person name="Martin F.M."/>
            <person name="Grigoriev I.V."/>
            <person name="Hibbett D.S."/>
        </authorList>
    </citation>
    <scope>NUCLEOTIDE SEQUENCE [LARGE SCALE GENOMIC DNA]</scope>
    <source>
        <strain evidence="3 4">CBS 109695</strain>
    </source>
</reference>
<keyword evidence="4" id="KW-1185">Reference proteome</keyword>
<feature type="transmembrane region" description="Helical" evidence="1">
    <location>
        <begin position="170"/>
        <end position="193"/>
    </location>
</feature>
<evidence type="ECO:0000256" key="1">
    <source>
        <dbReference type="SAM" id="Phobius"/>
    </source>
</evidence>
<dbReference type="PANTHER" id="PTHR40465:SF1">
    <property type="entry name" value="DUF6534 DOMAIN-CONTAINING PROTEIN"/>
    <property type="match status" value="1"/>
</dbReference>
<name>A0A166CMJ6_9AGAM</name>
<dbReference type="InterPro" id="IPR045339">
    <property type="entry name" value="DUF6534"/>
</dbReference>
<feature type="non-terminal residue" evidence="3">
    <location>
        <position position="1"/>
    </location>
</feature>
<feature type="domain" description="DUF6534" evidence="2">
    <location>
        <begin position="138"/>
        <end position="223"/>
    </location>
</feature>
<accession>A0A166CMJ6</accession>
<evidence type="ECO:0000313" key="3">
    <source>
        <dbReference type="EMBL" id="KZP13815.1"/>
    </source>
</evidence>
<feature type="non-terminal residue" evidence="3">
    <location>
        <position position="226"/>
    </location>
</feature>
<organism evidence="3 4">
    <name type="scientific">Athelia psychrophila</name>
    <dbReference type="NCBI Taxonomy" id="1759441"/>
    <lineage>
        <taxon>Eukaryota</taxon>
        <taxon>Fungi</taxon>
        <taxon>Dikarya</taxon>
        <taxon>Basidiomycota</taxon>
        <taxon>Agaricomycotina</taxon>
        <taxon>Agaricomycetes</taxon>
        <taxon>Agaricomycetidae</taxon>
        <taxon>Atheliales</taxon>
        <taxon>Atheliaceae</taxon>
        <taxon>Athelia</taxon>
    </lineage>
</organism>
<protein>
    <recommendedName>
        <fullName evidence="2">DUF6534 domain-containing protein</fullName>
    </recommendedName>
</protein>
<dbReference type="Pfam" id="PF20152">
    <property type="entry name" value="DUF6534"/>
    <property type="match status" value="1"/>
</dbReference>
<sequence length="226" mass="25378">LSTQTFVYYQNCDKDPRWLKGFVAVLFVWDLLSSILSIAWMYELLIDNWGQIAAFTHGDWLLAGDPIIIGIVAFMAQSFFAWRVYVITSSRWLAAFIASCAFVTGCAGIGTGIASLWVKEYALFVNVKQIVVLFLAFAAIGDISITILVTYHLRRRKGIFEATDKILSRIIWLTVQNGLITAIIAIVDLGVYFASPLPYHMGISFLMPKLYSNTVLSSLNARKEMR</sequence>
<keyword evidence="1" id="KW-0812">Transmembrane</keyword>
<keyword evidence="1" id="KW-1133">Transmembrane helix</keyword>
<dbReference type="Proteomes" id="UP000076532">
    <property type="component" value="Unassembled WGS sequence"/>
</dbReference>
<dbReference type="OrthoDB" id="3265526at2759"/>
<feature type="transmembrane region" description="Helical" evidence="1">
    <location>
        <begin position="60"/>
        <end position="80"/>
    </location>
</feature>
<evidence type="ECO:0000259" key="2">
    <source>
        <dbReference type="Pfam" id="PF20152"/>
    </source>
</evidence>
<dbReference type="EMBL" id="KV417627">
    <property type="protein sequence ID" value="KZP13815.1"/>
    <property type="molecule type" value="Genomic_DNA"/>
</dbReference>